<evidence type="ECO:0000313" key="1">
    <source>
        <dbReference type="EnsemblMetazoa" id="tetur08g04160.1"/>
    </source>
</evidence>
<dbReference type="EnsemblMetazoa" id="tetur08g04160.1">
    <property type="protein sequence ID" value="tetur08g04160.1"/>
    <property type="gene ID" value="tetur08g04160"/>
</dbReference>
<evidence type="ECO:0000313" key="2">
    <source>
        <dbReference type="Proteomes" id="UP000015104"/>
    </source>
</evidence>
<organism evidence="1 2">
    <name type="scientific">Tetranychus urticae</name>
    <name type="common">Two-spotted spider mite</name>
    <dbReference type="NCBI Taxonomy" id="32264"/>
    <lineage>
        <taxon>Eukaryota</taxon>
        <taxon>Metazoa</taxon>
        <taxon>Ecdysozoa</taxon>
        <taxon>Arthropoda</taxon>
        <taxon>Chelicerata</taxon>
        <taxon>Arachnida</taxon>
        <taxon>Acari</taxon>
        <taxon>Acariformes</taxon>
        <taxon>Trombidiformes</taxon>
        <taxon>Prostigmata</taxon>
        <taxon>Eleutherengona</taxon>
        <taxon>Raphignathae</taxon>
        <taxon>Tetranychoidea</taxon>
        <taxon>Tetranychidae</taxon>
        <taxon>Tetranychus</taxon>
    </lineage>
</organism>
<dbReference type="OrthoDB" id="10416386at2759"/>
<sequence>MPYHIWDTPDHKDLDKKLWAVTKLAVGYSTASTIYQSFANFLPASARAFMLIYAKSLIPNVVAVNVGMTTAYLTAKIRGDVDNHWNYLPGALAFAGTATLLRFNSTWSPGPRFGIHLVLALPLIIAKYGHMERRGGNFPRIWIGSEQAADAFGGVRNKVPLEYMPQDWGRRQ</sequence>
<gene>
    <name evidence="1" type="primary">107362530</name>
</gene>
<dbReference type="HOGENOM" id="CLU_1557264_0_0_1"/>
<dbReference type="KEGG" id="tut:107362530"/>
<dbReference type="Proteomes" id="UP000015104">
    <property type="component" value="Unassembled WGS sequence"/>
</dbReference>
<dbReference type="AlphaFoldDB" id="T1KBI0"/>
<reference evidence="2" key="1">
    <citation type="submission" date="2011-08" db="EMBL/GenBank/DDBJ databases">
        <authorList>
            <person name="Rombauts S."/>
        </authorList>
    </citation>
    <scope>NUCLEOTIDE SEQUENCE</scope>
    <source>
        <strain evidence="2">London</strain>
    </source>
</reference>
<proteinExistence type="predicted"/>
<keyword evidence="2" id="KW-1185">Reference proteome</keyword>
<reference evidence="1" key="2">
    <citation type="submission" date="2015-06" db="UniProtKB">
        <authorList>
            <consortium name="EnsemblMetazoa"/>
        </authorList>
    </citation>
    <scope>IDENTIFICATION</scope>
</reference>
<name>T1KBI0_TETUR</name>
<protein>
    <submittedName>
        <fullName evidence="1">Uncharacterized protein</fullName>
    </submittedName>
</protein>
<accession>T1KBI0</accession>
<dbReference type="OMA" id="IAKYGHM"/>
<dbReference type="EMBL" id="CAEY01001951">
    <property type="status" value="NOT_ANNOTATED_CDS"/>
    <property type="molecule type" value="Genomic_DNA"/>
</dbReference>